<evidence type="ECO:0000313" key="2">
    <source>
        <dbReference type="EMBL" id="EMF54364.1"/>
    </source>
</evidence>
<dbReference type="AlphaFoldDB" id="M3FQF2"/>
<evidence type="ECO:0000313" key="3">
    <source>
        <dbReference type="Proteomes" id="UP000030760"/>
    </source>
</evidence>
<proteinExistence type="predicted"/>
<reference evidence="3" key="1">
    <citation type="journal article" date="2013" name="Genome Announc.">
        <title>Draft Genome Sequence of Streptomyces bottropensis ATCC 25435, a Bottromycin-Producing Actinomycete.</title>
        <authorList>
            <person name="Zhang H."/>
            <person name="Zhou W."/>
            <person name="Zhuang Y."/>
            <person name="Liang X."/>
            <person name="Liu T."/>
        </authorList>
    </citation>
    <scope>NUCLEOTIDE SEQUENCE [LARGE SCALE GENOMIC DNA]</scope>
    <source>
        <strain evidence="3">ATCC 25435</strain>
    </source>
</reference>
<feature type="compositionally biased region" description="Polar residues" evidence="1">
    <location>
        <begin position="80"/>
        <end position="92"/>
    </location>
</feature>
<evidence type="ECO:0000256" key="1">
    <source>
        <dbReference type="SAM" id="MobiDB-lite"/>
    </source>
</evidence>
<name>M3FQF2_9ACTN</name>
<dbReference type="EMBL" id="KB405078">
    <property type="protein sequence ID" value="EMF54364.1"/>
    <property type="molecule type" value="Genomic_DNA"/>
</dbReference>
<protein>
    <submittedName>
        <fullName evidence="2">Uncharacterized protein</fullName>
    </submittedName>
</protein>
<accession>M3FQF2</accession>
<feature type="compositionally biased region" description="Basic and acidic residues" evidence="1">
    <location>
        <begin position="42"/>
        <end position="63"/>
    </location>
</feature>
<sequence>MFRFRSASGRAPRKSQVTDTYGDACGLRRDGRAAHAPWAPDEGCKEPSYRTDGADDESTRLDTSKVTTRRSFEDDHGPFDSSTDNGASRYTS</sequence>
<gene>
    <name evidence="2" type="ORF">SBD_4032</name>
</gene>
<organism evidence="2 3">
    <name type="scientific">Streptomyces bottropensis ATCC 25435</name>
    <dbReference type="NCBI Taxonomy" id="1054862"/>
    <lineage>
        <taxon>Bacteria</taxon>
        <taxon>Bacillati</taxon>
        <taxon>Actinomycetota</taxon>
        <taxon>Actinomycetes</taxon>
        <taxon>Kitasatosporales</taxon>
        <taxon>Streptomycetaceae</taxon>
        <taxon>Streptomyces</taxon>
    </lineage>
</organism>
<dbReference type="Proteomes" id="UP000030760">
    <property type="component" value="Unassembled WGS sequence"/>
</dbReference>
<feature type="region of interest" description="Disordered" evidence="1">
    <location>
        <begin position="1"/>
        <end position="92"/>
    </location>
</feature>